<organism evidence="1 2">
    <name type="scientific">Anoxybacterium hadale</name>
    <dbReference type="NCBI Taxonomy" id="3408580"/>
    <lineage>
        <taxon>Bacteria</taxon>
        <taxon>Bacillati</taxon>
        <taxon>Bacillota</taxon>
        <taxon>Clostridia</taxon>
        <taxon>Peptostreptococcales</taxon>
        <taxon>Anaerovoracaceae</taxon>
        <taxon>Anoxybacterium</taxon>
    </lineage>
</organism>
<evidence type="ECO:0000313" key="1">
    <source>
        <dbReference type="EMBL" id="QOX64448.1"/>
    </source>
</evidence>
<name>A0ACD1ACT2_9FIRM</name>
<reference evidence="1" key="1">
    <citation type="submission" date="2019-08" db="EMBL/GenBank/DDBJ databases">
        <title>Genome sequence of Clostridiales bacterium MT110.</title>
        <authorList>
            <person name="Cao J."/>
        </authorList>
    </citation>
    <scope>NUCLEOTIDE SEQUENCE</scope>
    <source>
        <strain evidence="1">MT110</strain>
    </source>
</reference>
<evidence type="ECO:0000313" key="2">
    <source>
        <dbReference type="Proteomes" id="UP000594014"/>
    </source>
</evidence>
<sequence length="517" mass="56193">MKKLTRRLLSVLLAVGIIATLIAGCSSKTEDTADRNTQTKHVNAALSYMEPGLDPSNGTYGWVTIRMGVTECLVKLNDDVEVEPLLATDVKNIDDLTWEITIRDGVTFSNGTPVTAETVKQCLDRTLKLSSRAVNLSKISSMVADGQTLTVTTSEPNGAFKNNLCEPVFSIYDASQSDEDINHAVIGTGPFKVTAFAPEQSAELAKNETYWGGEVGLDTVSITYISDAEARKMALQSGELDIATNIDMASATLFSDASQYNISTSDSLRVYNARINTKEVSPLKDDKLREALSYAVDREAYAELIGGSAAHGVFADATPFGNKTVTAVLTYDKEKAMKLLDDAGYIDVNGDGIREKKDGSELTLIFMVKGSFGSSDAGVLATAIQSDFKAVGINMELRSMESSGHSEPDTYWDFYTIQNNTATTGDPQSFLEALYASDSAIGYHSDKIDEILEKLNSTFDIQARYKLAAEATQHLNENTADLYLTNGYLITISNAKVQNANQPVCDYYFLTKDITVK</sequence>
<dbReference type="Proteomes" id="UP000594014">
    <property type="component" value="Chromosome"/>
</dbReference>
<gene>
    <name evidence="1" type="ORF">FRZ06_14420</name>
</gene>
<proteinExistence type="predicted"/>
<keyword evidence="2" id="KW-1185">Reference proteome</keyword>
<dbReference type="EMBL" id="CP042469">
    <property type="protein sequence ID" value="QOX64448.1"/>
    <property type="molecule type" value="Genomic_DNA"/>
</dbReference>
<protein>
    <submittedName>
        <fullName evidence="1">ABC transporter substrate-binding protein</fullName>
    </submittedName>
</protein>
<accession>A0ACD1ACT2</accession>